<evidence type="ECO:0000313" key="3">
    <source>
        <dbReference type="Proteomes" id="UP000314294"/>
    </source>
</evidence>
<name>A0A4Z2GS15_9TELE</name>
<dbReference type="EMBL" id="SRLO01000453">
    <property type="protein sequence ID" value="TNN55502.1"/>
    <property type="molecule type" value="Genomic_DNA"/>
</dbReference>
<evidence type="ECO:0000313" key="2">
    <source>
        <dbReference type="EMBL" id="TNN55502.1"/>
    </source>
</evidence>
<keyword evidence="3" id="KW-1185">Reference proteome</keyword>
<gene>
    <name evidence="2" type="ORF">EYF80_034244</name>
</gene>
<comment type="caution">
    <text evidence="2">The sequence shown here is derived from an EMBL/GenBank/DDBJ whole genome shotgun (WGS) entry which is preliminary data.</text>
</comment>
<keyword evidence="1" id="KW-0472">Membrane</keyword>
<sequence length="379" mass="40673">MPTKELCTLTCCDRELKLLRRLWWLWALWALCTLCADCSLWTLRRSKSSAYGSARRRVALPTGEREQRMAVVPRTWRRACQSTDWFWSWVAPAEAPCTGGLGLEVEVGIGQVESGIGQVEVGIGQGDTALGHLGILHNYHNSPHTSARALQAGARSLAGCLQRKVVGVVLQELAQELLEVARRSVGTPFRHHLGPIHFGGPHPDSSVSAHGFKGAVGAGLKDARRLRGAGCGGPQLLQGAPRHAHIYSRGRVDLLEVASGGRRQARLVAEARAFLLDEGTDDPLLPPSAAAAPVAHVAVVGGHAGRSDWSLNRIGSLQVGPGFKLVHSLSRRGSRAAVEIVGQHFLVQDALQILLVVVLGIASLVGTRLWGVVAIIHIR</sequence>
<reference evidence="2 3" key="1">
    <citation type="submission" date="2019-03" db="EMBL/GenBank/DDBJ databases">
        <title>First draft genome of Liparis tanakae, snailfish: a comprehensive survey of snailfish specific genes.</title>
        <authorList>
            <person name="Kim W."/>
            <person name="Song I."/>
            <person name="Jeong J.-H."/>
            <person name="Kim D."/>
            <person name="Kim S."/>
            <person name="Ryu S."/>
            <person name="Song J.Y."/>
            <person name="Lee S.K."/>
        </authorList>
    </citation>
    <scope>NUCLEOTIDE SEQUENCE [LARGE SCALE GENOMIC DNA]</scope>
    <source>
        <tissue evidence="2">Muscle</tissue>
    </source>
</reference>
<organism evidence="2 3">
    <name type="scientific">Liparis tanakae</name>
    <name type="common">Tanaka's snailfish</name>
    <dbReference type="NCBI Taxonomy" id="230148"/>
    <lineage>
        <taxon>Eukaryota</taxon>
        <taxon>Metazoa</taxon>
        <taxon>Chordata</taxon>
        <taxon>Craniata</taxon>
        <taxon>Vertebrata</taxon>
        <taxon>Euteleostomi</taxon>
        <taxon>Actinopterygii</taxon>
        <taxon>Neopterygii</taxon>
        <taxon>Teleostei</taxon>
        <taxon>Neoteleostei</taxon>
        <taxon>Acanthomorphata</taxon>
        <taxon>Eupercaria</taxon>
        <taxon>Perciformes</taxon>
        <taxon>Cottioidei</taxon>
        <taxon>Cottales</taxon>
        <taxon>Liparidae</taxon>
        <taxon>Liparis</taxon>
    </lineage>
</organism>
<keyword evidence="1" id="KW-1133">Transmembrane helix</keyword>
<feature type="transmembrane region" description="Helical" evidence="1">
    <location>
        <begin position="23"/>
        <end position="43"/>
    </location>
</feature>
<evidence type="ECO:0000256" key="1">
    <source>
        <dbReference type="SAM" id="Phobius"/>
    </source>
</evidence>
<accession>A0A4Z2GS15</accession>
<dbReference type="AlphaFoldDB" id="A0A4Z2GS15"/>
<dbReference type="Proteomes" id="UP000314294">
    <property type="component" value="Unassembled WGS sequence"/>
</dbReference>
<keyword evidence="1" id="KW-0812">Transmembrane</keyword>
<proteinExistence type="predicted"/>
<protein>
    <submittedName>
        <fullName evidence="2">Uncharacterized protein</fullName>
    </submittedName>
</protein>
<feature type="transmembrane region" description="Helical" evidence="1">
    <location>
        <begin position="353"/>
        <end position="378"/>
    </location>
</feature>